<dbReference type="CDD" id="cd04334">
    <property type="entry name" value="ProRS-INS"/>
    <property type="match status" value="1"/>
</dbReference>
<dbReference type="Gene3D" id="3.40.50.800">
    <property type="entry name" value="Anticodon-binding domain"/>
    <property type="match status" value="1"/>
</dbReference>
<dbReference type="EMBL" id="JAYFUH010000260">
    <property type="protein sequence ID" value="MEA5669620.1"/>
    <property type="molecule type" value="Genomic_DNA"/>
</dbReference>
<reference evidence="12 13" key="1">
    <citation type="submission" date="2023-12" db="EMBL/GenBank/DDBJ databases">
        <title>Stenotrophomonas guangdongensis sp. nov., isolated from wilted pepper plants (Capsicum annuum).</title>
        <authorList>
            <person name="Qiu M."/>
            <person name="Li Y."/>
            <person name="Liu Q."/>
            <person name="Zhang X."/>
            <person name="Huang Y."/>
            <person name="Guo R."/>
            <person name="Hu M."/>
            <person name="Zhou J."/>
            <person name="Zhou X."/>
        </authorList>
    </citation>
    <scope>NUCLEOTIDE SEQUENCE [LARGE SCALE GENOMIC DNA]</scope>
    <source>
        <strain evidence="12 13">MH1</strain>
    </source>
</reference>
<sequence>MRLSRFHLHTTKETPADAELVSHKLMLRAGMIRKLASGLYTWSPLGLRVLRKVEAIVREEMNRAGAVELQLPTIQPKELWEETGRWQKFGGQLLKIKDRKEQEYCYSPTAEEAITDFARQELSSYKQLPVNFYQVQTKFRDEIRPRFGVMRAREFLMKDAYSFHLDDASLVAEYENMKAAYTRIFTRLGLEFRSVQADSGAIGGDASQEFHVIADSGEDALVFSTGSDYAANVEAAIAADPAARAAAAEELRKVETPTQKTCEDVAALMGIALLRTVKSVAVMTTEDEFVLALVRGDHEVNEIKLAKVTGLRDYRMASEAEIADHLGSEPGFLGPLNPRKAIRVVADREVAAMADFVVGANEKGFHIAGVNWGRDLAEPEVADIRNVKAGDRARDGGELKIARGIEVGHVFQLGRQYAQALKATVLDENGKAAVMSMGCYGIGVSRIVAAAIEQNHDDAGIIWPVAMAPWQAVVCMINPKQDAAITAAAESLLAELQAAGVDAVLDDRGLRPGAMFADMELIGIPHRIVVSERGLAAGTFEYRSRTASEAENLDKAAVLQKIAG</sequence>
<dbReference type="InterPro" id="IPR050062">
    <property type="entry name" value="Pro-tRNA_synthetase"/>
</dbReference>
<dbReference type="InterPro" id="IPR006195">
    <property type="entry name" value="aa-tRNA-synth_II"/>
</dbReference>
<keyword evidence="13" id="KW-1185">Reference proteome</keyword>
<keyword evidence="5 10" id="KW-0547">Nucleotide-binding</keyword>
<keyword evidence="3 10" id="KW-0963">Cytoplasm</keyword>
<dbReference type="InterPro" id="IPR007214">
    <property type="entry name" value="YbaK/aa-tRNA-synth-assoc-dom"/>
</dbReference>
<evidence type="ECO:0000256" key="8">
    <source>
        <dbReference type="ARBA" id="ARBA00023146"/>
    </source>
</evidence>
<evidence type="ECO:0000256" key="5">
    <source>
        <dbReference type="ARBA" id="ARBA00022741"/>
    </source>
</evidence>
<accession>A0ABU5VAX6</accession>
<dbReference type="InterPro" id="IPR044140">
    <property type="entry name" value="ProRS_anticodon_short"/>
</dbReference>
<protein>
    <recommendedName>
        <fullName evidence="10">Proline--tRNA ligase</fullName>
        <ecNumber evidence="10">6.1.1.15</ecNumber>
    </recommendedName>
    <alternativeName>
        <fullName evidence="10">Prolyl-tRNA synthetase</fullName>
        <shortName evidence="10">ProRS</shortName>
    </alternativeName>
</protein>
<proteinExistence type="inferred from homology"/>
<comment type="similarity">
    <text evidence="10">Belongs to the class-II aminoacyl-tRNA synthetase family. ProS type 1 subfamily.</text>
</comment>
<feature type="domain" description="Aminoacyl-transfer RNA synthetases class-II family profile" evidence="11">
    <location>
        <begin position="38"/>
        <end position="464"/>
    </location>
</feature>
<dbReference type="HAMAP" id="MF_01569">
    <property type="entry name" value="Pro_tRNA_synth_type1"/>
    <property type="match status" value="1"/>
</dbReference>
<keyword evidence="4 10" id="KW-0436">Ligase</keyword>
<evidence type="ECO:0000313" key="12">
    <source>
        <dbReference type="EMBL" id="MEA5669620.1"/>
    </source>
</evidence>
<dbReference type="EC" id="6.1.1.15" evidence="10"/>
<dbReference type="Pfam" id="PF04073">
    <property type="entry name" value="tRNA_edit"/>
    <property type="match status" value="1"/>
</dbReference>
<keyword evidence="8 10" id="KW-0030">Aminoacyl-tRNA synthetase</keyword>
<dbReference type="SUPFAM" id="SSF55681">
    <property type="entry name" value="Class II aaRS and biotin synthetases"/>
    <property type="match status" value="1"/>
</dbReference>
<evidence type="ECO:0000259" key="11">
    <source>
        <dbReference type="PROSITE" id="PS50862"/>
    </source>
</evidence>
<dbReference type="InterPro" id="IPR023717">
    <property type="entry name" value="Pro-tRNA-Synthase_IIa_type1"/>
</dbReference>
<comment type="domain">
    <text evidence="10">Consists of three domains: the N-terminal catalytic domain, the editing domain and the C-terminal anticodon-binding domain.</text>
</comment>
<dbReference type="InterPro" id="IPR045864">
    <property type="entry name" value="aa-tRNA-synth_II/BPL/LPL"/>
</dbReference>
<dbReference type="InterPro" id="IPR036621">
    <property type="entry name" value="Anticodon-bd_dom_sf"/>
</dbReference>
<dbReference type="InterPro" id="IPR004500">
    <property type="entry name" value="Pro-tRNA-synth_IIa_bac-type"/>
</dbReference>
<evidence type="ECO:0000256" key="1">
    <source>
        <dbReference type="ARBA" id="ARBA00004496"/>
    </source>
</evidence>
<dbReference type="Gene3D" id="3.90.960.10">
    <property type="entry name" value="YbaK/aminoacyl-tRNA synthetase-associated domain"/>
    <property type="match status" value="1"/>
</dbReference>
<dbReference type="InterPro" id="IPR002316">
    <property type="entry name" value="Pro-tRNA-ligase_IIa"/>
</dbReference>
<evidence type="ECO:0000256" key="10">
    <source>
        <dbReference type="HAMAP-Rule" id="MF_01569"/>
    </source>
</evidence>
<comment type="caution">
    <text evidence="12">The sequence shown here is derived from an EMBL/GenBank/DDBJ whole genome shotgun (WGS) entry which is preliminary data.</text>
</comment>
<comment type="subcellular location">
    <subcellularLocation>
        <location evidence="1 10">Cytoplasm</location>
    </subcellularLocation>
</comment>
<dbReference type="InterPro" id="IPR033730">
    <property type="entry name" value="ProRS_core_prok"/>
</dbReference>
<evidence type="ECO:0000256" key="7">
    <source>
        <dbReference type="ARBA" id="ARBA00022917"/>
    </source>
</evidence>
<dbReference type="PRINTS" id="PR01046">
    <property type="entry name" value="TRNASYNTHPRO"/>
</dbReference>
<comment type="catalytic activity">
    <reaction evidence="9 10">
        <text>tRNA(Pro) + L-proline + ATP = L-prolyl-tRNA(Pro) + AMP + diphosphate</text>
        <dbReference type="Rhea" id="RHEA:14305"/>
        <dbReference type="Rhea" id="RHEA-COMP:9700"/>
        <dbReference type="Rhea" id="RHEA-COMP:9702"/>
        <dbReference type="ChEBI" id="CHEBI:30616"/>
        <dbReference type="ChEBI" id="CHEBI:33019"/>
        <dbReference type="ChEBI" id="CHEBI:60039"/>
        <dbReference type="ChEBI" id="CHEBI:78442"/>
        <dbReference type="ChEBI" id="CHEBI:78532"/>
        <dbReference type="ChEBI" id="CHEBI:456215"/>
        <dbReference type="EC" id="6.1.1.15"/>
    </reaction>
</comment>
<name>A0ABU5VAX6_9GAMM</name>
<dbReference type="CDD" id="cd00861">
    <property type="entry name" value="ProRS_anticodon_short"/>
    <property type="match status" value="1"/>
</dbReference>
<evidence type="ECO:0000313" key="13">
    <source>
        <dbReference type="Proteomes" id="UP001301653"/>
    </source>
</evidence>
<organism evidence="12 13">
    <name type="scientific">Stenotrophomonas capsici</name>
    <dbReference type="NCBI Taxonomy" id="3110230"/>
    <lineage>
        <taxon>Bacteria</taxon>
        <taxon>Pseudomonadati</taxon>
        <taxon>Pseudomonadota</taxon>
        <taxon>Gammaproteobacteria</taxon>
        <taxon>Lysobacterales</taxon>
        <taxon>Lysobacteraceae</taxon>
        <taxon>Stenotrophomonas</taxon>
    </lineage>
</organism>
<dbReference type="CDD" id="cd00779">
    <property type="entry name" value="ProRS_core_prok"/>
    <property type="match status" value="1"/>
</dbReference>
<dbReference type="SUPFAM" id="SSF55826">
    <property type="entry name" value="YbaK/ProRS associated domain"/>
    <property type="match status" value="1"/>
</dbReference>
<dbReference type="SUPFAM" id="SSF52954">
    <property type="entry name" value="Class II aaRS ABD-related"/>
    <property type="match status" value="1"/>
</dbReference>
<dbReference type="InterPro" id="IPR004154">
    <property type="entry name" value="Anticodon-bd"/>
</dbReference>
<dbReference type="PANTHER" id="PTHR42753:SF2">
    <property type="entry name" value="PROLINE--TRNA LIGASE"/>
    <property type="match status" value="1"/>
</dbReference>
<dbReference type="Pfam" id="PF03129">
    <property type="entry name" value="HGTP_anticodon"/>
    <property type="match status" value="1"/>
</dbReference>
<evidence type="ECO:0000256" key="9">
    <source>
        <dbReference type="ARBA" id="ARBA00047671"/>
    </source>
</evidence>
<keyword evidence="6 10" id="KW-0067">ATP-binding</keyword>
<gene>
    <name evidence="10" type="primary">proS</name>
    <name evidence="12" type="ORF">VA603_18975</name>
</gene>
<dbReference type="NCBIfam" id="TIGR00409">
    <property type="entry name" value="proS_fam_II"/>
    <property type="match status" value="1"/>
</dbReference>
<dbReference type="GO" id="GO:0004827">
    <property type="term" value="F:proline-tRNA ligase activity"/>
    <property type="evidence" value="ECO:0007669"/>
    <property type="project" value="UniProtKB-EC"/>
</dbReference>
<dbReference type="InterPro" id="IPR002314">
    <property type="entry name" value="aa-tRNA-synt_IIb"/>
</dbReference>
<dbReference type="PROSITE" id="PS50862">
    <property type="entry name" value="AA_TRNA_LIGASE_II"/>
    <property type="match status" value="1"/>
</dbReference>
<evidence type="ECO:0000256" key="2">
    <source>
        <dbReference type="ARBA" id="ARBA00011738"/>
    </source>
</evidence>
<dbReference type="RefSeq" id="WP_323439756.1">
    <property type="nucleotide sequence ID" value="NZ_JAYFUH010000260.1"/>
</dbReference>
<evidence type="ECO:0000256" key="6">
    <source>
        <dbReference type="ARBA" id="ARBA00022840"/>
    </source>
</evidence>
<evidence type="ECO:0000256" key="3">
    <source>
        <dbReference type="ARBA" id="ARBA00022490"/>
    </source>
</evidence>
<comment type="function">
    <text evidence="10">Catalyzes the attachment of proline to tRNA(Pro) in a two-step reaction: proline is first activated by ATP to form Pro-AMP and then transferred to the acceptor end of tRNA(Pro). As ProRS can inadvertently accommodate and process non-cognate amino acids such as alanine and cysteine, to avoid such errors it has two additional distinct editing activities against alanine. One activity is designated as 'pretransfer' editing and involves the tRNA(Pro)-independent hydrolysis of activated Ala-AMP. The other activity is designated 'posttransfer' editing and involves deacylation of mischarged Ala-tRNA(Pro). The misacylated Cys-tRNA(Pro) is not edited by ProRS.</text>
</comment>
<dbReference type="NCBIfam" id="NF006625">
    <property type="entry name" value="PRK09194.1"/>
    <property type="match status" value="1"/>
</dbReference>
<dbReference type="Gene3D" id="3.30.930.10">
    <property type="entry name" value="Bira Bifunctional Protein, Domain 2"/>
    <property type="match status" value="2"/>
</dbReference>
<keyword evidence="7 10" id="KW-0648">Protein biosynthesis</keyword>
<dbReference type="PANTHER" id="PTHR42753">
    <property type="entry name" value="MITOCHONDRIAL RIBOSOME PROTEIN L39/PROLYL-TRNA LIGASE FAMILY MEMBER"/>
    <property type="match status" value="1"/>
</dbReference>
<dbReference type="Pfam" id="PF00587">
    <property type="entry name" value="tRNA-synt_2b"/>
    <property type="match status" value="1"/>
</dbReference>
<dbReference type="Proteomes" id="UP001301653">
    <property type="component" value="Unassembled WGS sequence"/>
</dbReference>
<comment type="subunit">
    <text evidence="2 10">Homodimer.</text>
</comment>
<dbReference type="InterPro" id="IPR036754">
    <property type="entry name" value="YbaK/aa-tRNA-synt-asso_dom_sf"/>
</dbReference>
<evidence type="ECO:0000256" key="4">
    <source>
        <dbReference type="ARBA" id="ARBA00022598"/>
    </source>
</evidence>